<dbReference type="EnsemblMetazoa" id="CLYHEMT002317.1">
    <property type="protein sequence ID" value="CLYHEMP002317.1"/>
    <property type="gene ID" value="CLYHEMG002317"/>
</dbReference>
<dbReference type="GO" id="GO:0006004">
    <property type="term" value="P:fucose metabolic process"/>
    <property type="evidence" value="ECO:0007669"/>
    <property type="project" value="UniProtKB-KW"/>
</dbReference>
<dbReference type="Proteomes" id="UP000594262">
    <property type="component" value="Unplaced"/>
</dbReference>
<sequence length="560" mass="65317">MKFICAWLFRRRRKWRRASMPLFVVGVVFLLLMYSWLTLHPEKFGNTRKVPIQTELVKKMHQEIHYLKKNIKDIQYFGEYDENPSAESFFGVLTETLHSTFPNKPESTASTLNTTTQKKRKPDMTLFKSDFTFAKRNNTDSNKFLFILGHYEQLGKTVINFMQAGLLAHHLNQNLVVPFVRNSRFCGLVSGWIGNPRRKTREFLPIDNYFQLNSFQRIFRQNKFSKLVRFEDFHQQCFRSTIVYFIYAGSKSELRRYFKLSDKEYVQLEKKLRASSGISDCLNIEERVQSGKRIDVKFVKAICVDAEIITSIDQLKAIVGNLNCVTLFLWRGIGYQRTHYNLTLSNPYDHYLSQVSLSNGVLKDAAQFVTDSMHNKPFIGIQIRSERQLSWYSLEKFKHCLDIVVKVASIFIYRKKIKHVFISSDLEKHGSDQMSILLNQTVLNEAKGYMSSSFAKLSSVHYYLPDKRRGLVHNDAGFVALTQMEILSRSRHLITLGAGTFQSWVKANFKKNKSRHHHKRKEKAWSITRVCSVEMKNNKDQKKSKSQSIRPLADSQKMPG</sequence>
<dbReference type="AlphaFoldDB" id="A0A7M5UP64"/>
<dbReference type="GO" id="GO:0046922">
    <property type="term" value="F:peptide-O-fucosyltransferase activity"/>
    <property type="evidence" value="ECO:0007669"/>
    <property type="project" value="InterPro"/>
</dbReference>
<evidence type="ECO:0000313" key="6">
    <source>
        <dbReference type="EnsemblMetazoa" id="CLYHEMP002317.1"/>
    </source>
</evidence>
<dbReference type="InterPro" id="IPR045130">
    <property type="entry name" value="OFUT2-like"/>
</dbReference>
<evidence type="ECO:0000256" key="5">
    <source>
        <dbReference type="SAM" id="Phobius"/>
    </source>
</evidence>
<keyword evidence="3" id="KW-0119">Carbohydrate metabolism</keyword>
<dbReference type="RefSeq" id="XP_066916369.1">
    <property type="nucleotide sequence ID" value="XM_067060268.1"/>
</dbReference>
<dbReference type="PANTHER" id="PTHR13398">
    <property type="entry name" value="GDP-FUCOSE PROTEIN O-FUCOSYLTRANSFERASE 2"/>
    <property type="match status" value="1"/>
</dbReference>
<dbReference type="GeneID" id="136803526"/>
<evidence type="ECO:0000256" key="3">
    <source>
        <dbReference type="ARBA" id="ARBA00023277"/>
    </source>
</evidence>
<proteinExistence type="predicted"/>
<feature type="region of interest" description="Disordered" evidence="4">
    <location>
        <begin position="536"/>
        <end position="560"/>
    </location>
</feature>
<keyword evidence="5" id="KW-0812">Transmembrane</keyword>
<reference evidence="6" key="1">
    <citation type="submission" date="2021-01" db="UniProtKB">
        <authorList>
            <consortium name="EnsemblMetazoa"/>
        </authorList>
    </citation>
    <scope>IDENTIFICATION</scope>
</reference>
<dbReference type="PANTHER" id="PTHR13398:SF0">
    <property type="entry name" value="GDP-FUCOSE PROTEIN O-FUCOSYLTRANSFERASE 2"/>
    <property type="match status" value="1"/>
</dbReference>
<evidence type="ECO:0000256" key="1">
    <source>
        <dbReference type="ARBA" id="ARBA00022679"/>
    </source>
</evidence>
<keyword evidence="5" id="KW-0472">Membrane</keyword>
<keyword evidence="2" id="KW-0294">Fucose metabolism</keyword>
<dbReference type="OrthoDB" id="6021679at2759"/>
<protein>
    <submittedName>
        <fullName evidence="6">Uncharacterized protein</fullName>
    </submittedName>
</protein>
<keyword evidence="1" id="KW-0808">Transferase</keyword>
<feature type="transmembrane region" description="Helical" evidence="5">
    <location>
        <begin position="20"/>
        <end position="39"/>
    </location>
</feature>
<name>A0A7M5UP64_9CNID</name>
<evidence type="ECO:0000256" key="2">
    <source>
        <dbReference type="ARBA" id="ARBA00023253"/>
    </source>
</evidence>
<accession>A0A7M5UP64</accession>
<evidence type="ECO:0000313" key="7">
    <source>
        <dbReference type="Proteomes" id="UP000594262"/>
    </source>
</evidence>
<organism evidence="6 7">
    <name type="scientific">Clytia hemisphaerica</name>
    <dbReference type="NCBI Taxonomy" id="252671"/>
    <lineage>
        <taxon>Eukaryota</taxon>
        <taxon>Metazoa</taxon>
        <taxon>Cnidaria</taxon>
        <taxon>Hydrozoa</taxon>
        <taxon>Hydroidolina</taxon>
        <taxon>Leptothecata</taxon>
        <taxon>Obeliida</taxon>
        <taxon>Clytiidae</taxon>
        <taxon>Clytia</taxon>
    </lineage>
</organism>
<evidence type="ECO:0000256" key="4">
    <source>
        <dbReference type="SAM" id="MobiDB-lite"/>
    </source>
</evidence>
<keyword evidence="5" id="KW-1133">Transmembrane helix</keyword>
<keyword evidence="7" id="KW-1185">Reference proteome</keyword>